<dbReference type="EMBL" id="ASSJ01000081">
    <property type="protein sequence ID" value="ERN40067.1"/>
    <property type="molecule type" value="Genomic_DNA"/>
</dbReference>
<keyword evidence="2" id="KW-1185">Reference proteome</keyword>
<reference evidence="1 2" key="1">
    <citation type="submission" date="2013-05" db="EMBL/GenBank/DDBJ databases">
        <title>Draft genome sequence of Rubidibacter lacunae KORDI 51-2.</title>
        <authorList>
            <person name="Choi D.H."/>
            <person name="Noh J.H."/>
            <person name="Kwon K.-K."/>
            <person name="Lee J.-H."/>
            <person name="Ryu J.-Y."/>
        </authorList>
    </citation>
    <scope>NUCLEOTIDE SEQUENCE [LARGE SCALE GENOMIC DNA]</scope>
    <source>
        <strain evidence="1 2">KORDI 51-2</strain>
    </source>
</reference>
<dbReference type="AlphaFoldDB" id="U5DFL3"/>
<comment type="caution">
    <text evidence="1">The sequence shown here is derived from an EMBL/GenBank/DDBJ whole genome shotgun (WGS) entry which is preliminary data.</text>
</comment>
<organism evidence="1 2">
    <name type="scientific">Rubidibacter lacunae KORDI 51-2</name>
    <dbReference type="NCBI Taxonomy" id="582515"/>
    <lineage>
        <taxon>Bacteria</taxon>
        <taxon>Bacillati</taxon>
        <taxon>Cyanobacteriota</taxon>
        <taxon>Cyanophyceae</taxon>
        <taxon>Oscillatoriophycideae</taxon>
        <taxon>Chroococcales</taxon>
        <taxon>Aphanothecaceae</taxon>
        <taxon>Rubidibacter</taxon>
    </lineage>
</organism>
<sequence>MLAFRLAWIIYELLCGDPKPFAEQDLQTFSYNDSAFLYT</sequence>
<dbReference type="Proteomes" id="UP000016960">
    <property type="component" value="Unassembled WGS sequence"/>
</dbReference>
<accession>U5DFL3</accession>
<gene>
    <name evidence="1" type="ORF">KR51_00033470</name>
</gene>
<protein>
    <submittedName>
        <fullName evidence="1">Uncharacterized protein</fullName>
    </submittedName>
</protein>
<dbReference type="STRING" id="582515.KR51_00033470"/>
<evidence type="ECO:0000313" key="1">
    <source>
        <dbReference type="EMBL" id="ERN40067.1"/>
    </source>
</evidence>
<name>U5DFL3_9CHRO</name>
<evidence type="ECO:0000313" key="2">
    <source>
        <dbReference type="Proteomes" id="UP000016960"/>
    </source>
</evidence>
<proteinExistence type="predicted"/>
<dbReference type="InParanoid" id="U5DFL3"/>